<sequence>MKFIFYLTCALLINVSVGAYSQNARSNSSGEERIVTGVVTDVTGELLPSVNVIIKGTTTGVISDTNGKYSINVSDKDATLVFSFIGFTQQEIKLDGRQKIDVVLKENSLALQEVIVLGYGAATRKADLSASIGIVTNMEMVKNRPVTNVTSLLQGQIPGVTVSNNGGSPAEDPTIVIRGNGSRGGEKPLWVVDGVPGAPIPLNEIESIVVLKDAASAAIYGAYSGSAGVILVTTKKAKTGRPSVTYEGTYGIAQATNLMQSLTIEEQREVRKASFAADGQNLPTGWDPTKNPYIGQTRTDWMDAIFRTAPFQRHYLAFEGGTDLMSNKLSVQYSDNQGTIINSWKKELYLRYQGSYQLGKYIRVREDATWNTAQSRHHGTEASYSSAIFSAMVMPRHAEVYYDGTYGPAGTWGGTVPSDPAYAAQYGVFADIFETNSSNAVHRLVNDNNFSGPSYVTSSSFLEILNPIPGLKFTSRFTYKLDYDFSKGYSPRMMEPGSPKTTNGLSYSASRFYKWEFENTLNYDHTFGRHTVGALLSTTANEQRGRSFSARGDGFESDAEAMQYLNYATQNIVVGDGYMDPDNNVSGVGRIAYSYDDRYFVTASYRRDYAGRLPVEKKYGDFPSVTAAWKLSEEAFFPKTDFINYLKFRGSWGRIGNLASIGYAYGNPTLNLISENTGFLGNGSVVSTVTIGSAFNPYLTWETSEQTDLGLDASFLKDRLSLSVDYFNKRTYNLIKQQDLNFPDYIGVGTKLINEGEIRNTGVEFLVGWNDTAGKNWSYFLNANLGTLKNWVSDIGLADPATGVKPVWRLDDVFRSGFTMPFRTIEGEPLNSYWLIQSAGLFQSDAEAAAYQDKDGNRIQPNAKAGDLKFIDQNGDGTINNDDKLQMGAFYPKLTYGFSGGFSYKDLSFSFLLQGVGGIKSFFAYKSLGLSDSYGNFNRWNKILDAYPKTNDIPRLTVLDLNHNFTTDSDWFLEDASYLRVKNINLTYSLNRYLYKISPALRDGGSALSVYTSIDNLYTFTKYSGMDPEVGGKGLDGGKYPVPRVISFGVKLTY</sequence>
<evidence type="ECO:0000256" key="2">
    <source>
        <dbReference type="ARBA" id="ARBA00022448"/>
    </source>
</evidence>
<name>A0A5J4SJH9_9ZZZZ</name>
<reference evidence="7" key="1">
    <citation type="submission" date="2019-03" db="EMBL/GenBank/DDBJ databases">
        <title>Single cell metagenomics reveals metabolic interactions within the superorganism composed of flagellate Streblomastix strix and complex community of Bacteroidetes bacteria on its surface.</title>
        <authorList>
            <person name="Treitli S.C."/>
            <person name="Kolisko M."/>
            <person name="Husnik F."/>
            <person name="Keeling P."/>
            <person name="Hampl V."/>
        </authorList>
    </citation>
    <scope>NUCLEOTIDE SEQUENCE</scope>
    <source>
        <strain evidence="7">STM</strain>
    </source>
</reference>
<dbReference type="AlphaFoldDB" id="A0A5J4SJH9"/>
<keyword evidence="7" id="KW-0675">Receptor</keyword>
<evidence type="ECO:0000313" key="7">
    <source>
        <dbReference type="EMBL" id="KAA6345375.1"/>
    </source>
</evidence>
<dbReference type="EMBL" id="SNRY01000173">
    <property type="protein sequence ID" value="KAA6345375.1"/>
    <property type="molecule type" value="Genomic_DNA"/>
</dbReference>
<dbReference type="PROSITE" id="PS52016">
    <property type="entry name" value="TONB_DEPENDENT_REC_3"/>
    <property type="match status" value="1"/>
</dbReference>
<dbReference type="SUPFAM" id="SSF49464">
    <property type="entry name" value="Carboxypeptidase regulatory domain-like"/>
    <property type="match status" value="1"/>
</dbReference>
<gene>
    <name evidence="7" type="ORF">EZS27_007054</name>
</gene>
<evidence type="ECO:0000256" key="5">
    <source>
        <dbReference type="ARBA" id="ARBA00023237"/>
    </source>
</evidence>
<dbReference type="NCBIfam" id="TIGR04056">
    <property type="entry name" value="OMP_RagA_SusC"/>
    <property type="match status" value="1"/>
</dbReference>
<dbReference type="Pfam" id="PF13715">
    <property type="entry name" value="CarbopepD_reg_2"/>
    <property type="match status" value="1"/>
</dbReference>
<dbReference type="GO" id="GO:0009279">
    <property type="term" value="C:cell outer membrane"/>
    <property type="evidence" value="ECO:0007669"/>
    <property type="project" value="UniProtKB-SubCell"/>
</dbReference>
<dbReference type="Gene3D" id="2.170.130.10">
    <property type="entry name" value="TonB-dependent receptor, plug domain"/>
    <property type="match status" value="1"/>
</dbReference>
<keyword evidence="5" id="KW-0998">Cell outer membrane</keyword>
<dbReference type="InterPro" id="IPR012910">
    <property type="entry name" value="Plug_dom"/>
</dbReference>
<evidence type="ECO:0000256" key="3">
    <source>
        <dbReference type="ARBA" id="ARBA00022692"/>
    </source>
</evidence>
<dbReference type="SUPFAM" id="SSF56935">
    <property type="entry name" value="Porins"/>
    <property type="match status" value="1"/>
</dbReference>
<dbReference type="Gene3D" id="2.60.40.1120">
    <property type="entry name" value="Carboxypeptidase-like, regulatory domain"/>
    <property type="match status" value="1"/>
</dbReference>
<keyword evidence="2" id="KW-0813">Transport</keyword>
<dbReference type="InterPro" id="IPR008969">
    <property type="entry name" value="CarboxyPept-like_regulatory"/>
</dbReference>
<dbReference type="InterPro" id="IPR023996">
    <property type="entry name" value="TonB-dep_OMP_SusC/RagA"/>
</dbReference>
<evidence type="ECO:0000256" key="4">
    <source>
        <dbReference type="ARBA" id="ARBA00023136"/>
    </source>
</evidence>
<comment type="caution">
    <text evidence="7">The sequence shown here is derived from an EMBL/GenBank/DDBJ whole genome shotgun (WGS) entry which is preliminary data.</text>
</comment>
<dbReference type="InterPro" id="IPR037066">
    <property type="entry name" value="Plug_dom_sf"/>
</dbReference>
<dbReference type="InterPro" id="IPR036942">
    <property type="entry name" value="Beta-barrel_TonB_sf"/>
</dbReference>
<evidence type="ECO:0000259" key="6">
    <source>
        <dbReference type="Pfam" id="PF07715"/>
    </source>
</evidence>
<proteinExistence type="predicted"/>
<keyword evidence="3" id="KW-0812">Transmembrane</keyword>
<keyword evidence="4" id="KW-0472">Membrane</keyword>
<protein>
    <submittedName>
        <fullName evidence="7">TonB-dependent receptor SusC</fullName>
    </submittedName>
</protein>
<organism evidence="7">
    <name type="scientific">termite gut metagenome</name>
    <dbReference type="NCBI Taxonomy" id="433724"/>
    <lineage>
        <taxon>unclassified sequences</taxon>
        <taxon>metagenomes</taxon>
        <taxon>organismal metagenomes</taxon>
    </lineage>
</organism>
<dbReference type="InterPro" id="IPR039426">
    <property type="entry name" value="TonB-dep_rcpt-like"/>
</dbReference>
<dbReference type="Pfam" id="PF07715">
    <property type="entry name" value="Plug"/>
    <property type="match status" value="1"/>
</dbReference>
<accession>A0A5J4SJH9</accession>
<dbReference type="Gene3D" id="2.40.170.20">
    <property type="entry name" value="TonB-dependent receptor, beta-barrel domain"/>
    <property type="match status" value="1"/>
</dbReference>
<comment type="subcellular location">
    <subcellularLocation>
        <location evidence="1">Cell outer membrane</location>
        <topology evidence="1">Multi-pass membrane protein</topology>
    </subcellularLocation>
</comment>
<feature type="domain" description="TonB-dependent receptor plug" evidence="6">
    <location>
        <begin position="126"/>
        <end position="222"/>
    </location>
</feature>
<evidence type="ECO:0000256" key="1">
    <source>
        <dbReference type="ARBA" id="ARBA00004571"/>
    </source>
</evidence>